<evidence type="ECO:0000256" key="1">
    <source>
        <dbReference type="SAM" id="SignalP"/>
    </source>
</evidence>
<dbReference type="AlphaFoldDB" id="A0A5K3FM18"/>
<sequence length="104" mass="12016">MQKVVYVLAVIELALAQFPSESERDEITERLASIREAVQPPASNMHLLRYSEEMEKVAMKWVSRCIYRYPYSDTYPEFNGTGLSIDLSAKKPKFTDAFYYAYTG</sequence>
<dbReference type="SUPFAM" id="SSF55797">
    <property type="entry name" value="PR-1-like"/>
    <property type="match status" value="1"/>
</dbReference>
<feature type="chain" id="PRO_5024273462" evidence="1">
    <location>
        <begin position="17"/>
        <end position="104"/>
    </location>
</feature>
<dbReference type="WBParaSite" id="MCU_008409-RA">
    <property type="protein sequence ID" value="MCU_008409-RA"/>
    <property type="gene ID" value="MCU_008409"/>
</dbReference>
<evidence type="ECO:0000259" key="2">
    <source>
        <dbReference type="Pfam" id="PF00188"/>
    </source>
</evidence>
<keyword evidence="1" id="KW-0732">Signal</keyword>
<dbReference type="Gene3D" id="3.40.33.10">
    <property type="entry name" value="CAP"/>
    <property type="match status" value="1"/>
</dbReference>
<organism evidence="3">
    <name type="scientific">Mesocestoides corti</name>
    <name type="common">Flatworm</name>
    <dbReference type="NCBI Taxonomy" id="53468"/>
    <lineage>
        <taxon>Eukaryota</taxon>
        <taxon>Metazoa</taxon>
        <taxon>Spiralia</taxon>
        <taxon>Lophotrochozoa</taxon>
        <taxon>Platyhelminthes</taxon>
        <taxon>Cestoda</taxon>
        <taxon>Eucestoda</taxon>
        <taxon>Cyclophyllidea</taxon>
        <taxon>Mesocestoididae</taxon>
        <taxon>Mesocestoides</taxon>
    </lineage>
</organism>
<name>A0A5K3FM18_MESCO</name>
<reference evidence="3" key="1">
    <citation type="submission" date="2019-11" db="UniProtKB">
        <authorList>
            <consortium name="WormBaseParasite"/>
        </authorList>
    </citation>
    <scope>IDENTIFICATION</scope>
</reference>
<dbReference type="InterPro" id="IPR014044">
    <property type="entry name" value="CAP_dom"/>
</dbReference>
<protein>
    <submittedName>
        <fullName evidence="3">SCP domain-containing protein</fullName>
    </submittedName>
</protein>
<evidence type="ECO:0000313" key="3">
    <source>
        <dbReference type="WBParaSite" id="MCU_008409-RA"/>
    </source>
</evidence>
<dbReference type="InterPro" id="IPR035940">
    <property type="entry name" value="CAP_sf"/>
</dbReference>
<accession>A0A5K3FM18</accession>
<feature type="domain" description="SCP" evidence="2">
    <location>
        <begin position="33"/>
        <end position="76"/>
    </location>
</feature>
<proteinExistence type="predicted"/>
<dbReference type="Pfam" id="PF00188">
    <property type="entry name" value="CAP"/>
    <property type="match status" value="1"/>
</dbReference>
<feature type="signal peptide" evidence="1">
    <location>
        <begin position="1"/>
        <end position="16"/>
    </location>
</feature>